<name>A0AAU9UI51_EUPED</name>
<feature type="compositionally biased region" description="Low complexity" evidence="1">
    <location>
        <begin position="852"/>
        <end position="863"/>
    </location>
</feature>
<feature type="compositionally biased region" description="Polar residues" evidence="1">
    <location>
        <begin position="113"/>
        <end position="140"/>
    </location>
</feature>
<sequence>MRRNRGYNNPQPTSDGPLLTNHLRDLDIELELLQRKRDIIQQEQDILNRFSSKRQYDYGQSSKSYDREEPSNFQLNTNAYSNRYDGPSRSGNFTRPQAPKRPTHNQYWAPAATNKNFTTTPKINPWQTSIPKQNTGYSTQKKFHSQPAQPRHISSPIRPLMSIRPSISQKVQKKFSAPRKDFKPSKVSKPKPQQAPNKLATYSSDVTKNLVSKVFDTDIDKKADSSQILRADKSPTIQMTGRLELALGMIIKEIKSDHCTTPGDLEYFNASFIQRLIKHTIRTRIRNVMLDQVVGNINDIVTNYRKKYPKTTDIELVQIAKDAQGLSTNSIGLAQLIESDDPEEFYKKNMTKTLNVKLEEMFQNLEKLYMNKGKDLEELVKHMPEPKNIDNDQDKTENKTTDNLDTEKEKDNTENAKDEDVEMVEPIREKFSKIKYYKDFIDELIEARLPKILPKFKDILLSIMLMDREFLGKKALIATQFKKKFMKPSIQHNILDVEQSTNTNDTPVTSEAKGSSDQTTATESTPAISPEATKEPLKEATITSTPKKSQTKKSTVQPPKSSPLSTNVSSVTQNKVPEKDNVPVTTGSAELYYVKLISRPALPARAVIYDFLNQFKPSSIKKHKSINNLLVIGFKNIEDYNKILTVNESVVGNATIVIKASEQQVSKPKQPTISQNESSENESKTPNESLDSSLINTELDSQITDLLTTIRKAEELQKSESTDTIDEDNKMGTSEIPKDVTTDSNNDNDKTDQTTNTHLTKTVENINTGNGESNENEELNKETQNADATDIKNIQNTNLDIDNNKNNDNPKEDENQRELETITEVTEKNESETDKDFKPDDKIKENLKESGRSTPTRSSSRLTNVTPSTIRTRRASRLAQNN</sequence>
<evidence type="ECO:0000313" key="3">
    <source>
        <dbReference type="Proteomes" id="UP001153954"/>
    </source>
</evidence>
<reference evidence="2" key="1">
    <citation type="submission" date="2022-03" db="EMBL/GenBank/DDBJ databases">
        <authorList>
            <person name="Tunstrom K."/>
        </authorList>
    </citation>
    <scope>NUCLEOTIDE SEQUENCE</scope>
</reference>
<organism evidence="2 3">
    <name type="scientific">Euphydryas editha</name>
    <name type="common">Edith's checkerspot</name>
    <dbReference type="NCBI Taxonomy" id="104508"/>
    <lineage>
        <taxon>Eukaryota</taxon>
        <taxon>Metazoa</taxon>
        <taxon>Ecdysozoa</taxon>
        <taxon>Arthropoda</taxon>
        <taxon>Hexapoda</taxon>
        <taxon>Insecta</taxon>
        <taxon>Pterygota</taxon>
        <taxon>Neoptera</taxon>
        <taxon>Endopterygota</taxon>
        <taxon>Lepidoptera</taxon>
        <taxon>Glossata</taxon>
        <taxon>Ditrysia</taxon>
        <taxon>Papilionoidea</taxon>
        <taxon>Nymphalidae</taxon>
        <taxon>Nymphalinae</taxon>
        <taxon>Euphydryas</taxon>
    </lineage>
</organism>
<feature type="region of interest" description="Disordered" evidence="1">
    <location>
        <begin position="175"/>
        <end position="201"/>
    </location>
</feature>
<feature type="compositionally biased region" description="Polar residues" evidence="1">
    <location>
        <begin position="556"/>
        <end position="575"/>
    </location>
</feature>
<accession>A0AAU9UI51</accession>
<feature type="compositionally biased region" description="Basic and acidic residues" evidence="1">
    <location>
        <begin position="802"/>
        <end position="851"/>
    </location>
</feature>
<feature type="compositionally biased region" description="Basic and acidic residues" evidence="1">
    <location>
        <begin position="384"/>
        <end position="418"/>
    </location>
</feature>
<proteinExistence type="predicted"/>
<feature type="region of interest" description="Disordered" evidence="1">
    <location>
        <begin position="1"/>
        <end position="20"/>
    </location>
</feature>
<feature type="region of interest" description="Disordered" evidence="1">
    <location>
        <begin position="384"/>
        <end position="420"/>
    </location>
</feature>
<keyword evidence="3" id="KW-1185">Reference proteome</keyword>
<feature type="compositionally biased region" description="Polar residues" evidence="1">
    <location>
        <begin position="783"/>
        <end position="795"/>
    </location>
</feature>
<dbReference type="Proteomes" id="UP001153954">
    <property type="component" value="Unassembled WGS sequence"/>
</dbReference>
<evidence type="ECO:0000313" key="2">
    <source>
        <dbReference type="EMBL" id="CAH2098802.1"/>
    </source>
</evidence>
<feature type="compositionally biased region" description="Low complexity" evidence="1">
    <location>
        <begin position="543"/>
        <end position="555"/>
    </location>
</feature>
<feature type="region of interest" description="Disordered" evidence="1">
    <location>
        <begin position="496"/>
        <end position="583"/>
    </location>
</feature>
<protein>
    <submittedName>
        <fullName evidence="2">Uncharacterized protein</fullName>
    </submittedName>
</protein>
<feature type="compositionally biased region" description="Basic and acidic residues" evidence="1">
    <location>
        <begin position="736"/>
        <end position="752"/>
    </location>
</feature>
<feature type="compositionally biased region" description="Low complexity" evidence="1">
    <location>
        <begin position="764"/>
        <end position="773"/>
    </location>
</feature>
<feature type="region of interest" description="Disordered" evidence="1">
    <location>
        <begin position="717"/>
        <end position="882"/>
    </location>
</feature>
<feature type="compositionally biased region" description="Low complexity" evidence="1">
    <location>
        <begin position="185"/>
        <end position="196"/>
    </location>
</feature>
<comment type="caution">
    <text evidence="2">The sequence shown here is derived from an EMBL/GenBank/DDBJ whole genome shotgun (WGS) entry which is preliminary data.</text>
</comment>
<gene>
    <name evidence="2" type="ORF">EEDITHA_LOCUS13880</name>
</gene>
<dbReference type="EMBL" id="CAKOGL010000020">
    <property type="protein sequence ID" value="CAH2098802.1"/>
    <property type="molecule type" value="Genomic_DNA"/>
</dbReference>
<feature type="region of interest" description="Disordered" evidence="1">
    <location>
        <begin position="77"/>
        <end position="162"/>
    </location>
</feature>
<feature type="region of interest" description="Disordered" evidence="1">
    <location>
        <begin position="663"/>
        <end position="695"/>
    </location>
</feature>
<feature type="compositionally biased region" description="Polar residues" evidence="1">
    <location>
        <begin position="1"/>
        <end position="14"/>
    </location>
</feature>
<dbReference type="AlphaFoldDB" id="A0AAU9UI51"/>
<evidence type="ECO:0000256" key="1">
    <source>
        <dbReference type="SAM" id="MobiDB-lite"/>
    </source>
</evidence>
<feature type="compositionally biased region" description="Polar residues" evidence="1">
    <location>
        <begin position="498"/>
        <end position="527"/>
    </location>
</feature>